<evidence type="ECO:0000256" key="3">
    <source>
        <dbReference type="ARBA" id="ARBA00047960"/>
    </source>
</evidence>
<dbReference type="Gene3D" id="3.40.30.10">
    <property type="entry name" value="Glutaredoxin"/>
    <property type="match status" value="1"/>
</dbReference>
<dbReference type="CDD" id="cd00570">
    <property type="entry name" value="GST_N_family"/>
    <property type="match status" value="1"/>
</dbReference>
<comment type="caution">
    <text evidence="6">The sequence shown here is derived from an EMBL/GenBank/DDBJ whole genome shotgun (WGS) entry which is preliminary data.</text>
</comment>
<dbReference type="PROSITE" id="PS50405">
    <property type="entry name" value="GST_CTER"/>
    <property type="match status" value="1"/>
</dbReference>
<dbReference type="SFLD" id="SFLDG01152">
    <property type="entry name" value="Main.3:_Omega-_and_Tau-like"/>
    <property type="match status" value="1"/>
</dbReference>
<dbReference type="InterPro" id="IPR036249">
    <property type="entry name" value="Thioredoxin-like_sf"/>
</dbReference>
<dbReference type="Gene3D" id="1.20.1050.10">
    <property type="match status" value="1"/>
</dbReference>
<dbReference type="PANTHER" id="PTHR43968:SF6">
    <property type="entry name" value="GLUTATHIONE S-TRANSFERASE OMEGA"/>
    <property type="match status" value="1"/>
</dbReference>
<dbReference type="PANTHER" id="PTHR43968">
    <property type="match status" value="1"/>
</dbReference>
<dbReference type="InterPro" id="IPR050983">
    <property type="entry name" value="GST_Omega/HSP26"/>
</dbReference>
<dbReference type="SFLD" id="SFLDG00358">
    <property type="entry name" value="Main_(cytGST)"/>
    <property type="match status" value="1"/>
</dbReference>
<dbReference type="Pfam" id="PF13409">
    <property type="entry name" value="GST_N_2"/>
    <property type="match status" value="1"/>
</dbReference>
<dbReference type="CDD" id="cd00299">
    <property type="entry name" value="GST_C_family"/>
    <property type="match status" value="1"/>
</dbReference>
<dbReference type="InterPro" id="IPR036282">
    <property type="entry name" value="Glutathione-S-Trfase_C_sf"/>
</dbReference>
<evidence type="ECO:0000256" key="2">
    <source>
        <dbReference type="ARBA" id="ARBA00022679"/>
    </source>
</evidence>
<dbReference type="SUPFAM" id="SSF47616">
    <property type="entry name" value="GST C-terminal domain-like"/>
    <property type="match status" value="1"/>
</dbReference>
<accession>A0ABT2D3C2</accession>
<feature type="domain" description="GST N-terminal" evidence="4">
    <location>
        <begin position="3"/>
        <end position="81"/>
    </location>
</feature>
<dbReference type="Pfam" id="PF13410">
    <property type="entry name" value="GST_C_2"/>
    <property type="match status" value="1"/>
</dbReference>
<evidence type="ECO:0000256" key="1">
    <source>
        <dbReference type="ARBA" id="ARBA00012452"/>
    </source>
</evidence>
<evidence type="ECO:0000259" key="4">
    <source>
        <dbReference type="PROSITE" id="PS50404"/>
    </source>
</evidence>
<dbReference type="InterPro" id="IPR010987">
    <property type="entry name" value="Glutathione-S-Trfase_C-like"/>
</dbReference>
<reference evidence="6 7" key="1">
    <citation type="submission" date="2022-08" db="EMBL/GenBank/DDBJ databases">
        <title>Reclassification of Massilia species as members of the genera Telluria, Duganella, Pseudoduganella, Mokoshia gen. nov. and Zemynaea gen. nov. using orthogonal and non-orthogonal genome-based approaches.</title>
        <authorList>
            <person name="Bowman J.P."/>
        </authorList>
    </citation>
    <scope>NUCLEOTIDE SEQUENCE [LARGE SCALE GENOMIC DNA]</scope>
    <source>
        <strain evidence="6 7">JCM 31606</strain>
    </source>
</reference>
<dbReference type="Proteomes" id="UP001204621">
    <property type="component" value="Unassembled WGS sequence"/>
</dbReference>
<dbReference type="PROSITE" id="PS50404">
    <property type="entry name" value="GST_NTER"/>
    <property type="match status" value="1"/>
</dbReference>
<comment type="catalytic activity">
    <reaction evidence="3">
        <text>RX + glutathione = an S-substituted glutathione + a halide anion + H(+)</text>
        <dbReference type="Rhea" id="RHEA:16437"/>
        <dbReference type="ChEBI" id="CHEBI:15378"/>
        <dbReference type="ChEBI" id="CHEBI:16042"/>
        <dbReference type="ChEBI" id="CHEBI:17792"/>
        <dbReference type="ChEBI" id="CHEBI:57925"/>
        <dbReference type="ChEBI" id="CHEBI:90779"/>
        <dbReference type="EC" id="2.5.1.18"/>
    </reaction>
</comment>
<dbReference type="RefSeq" id="WP_258813472.1">
    <property type="nucleotide sequence ID" value="NZ_JANUGU010000008.1"/>
</dbReference>
<dbReference type="InterPro" id="IPR040079">
    <property type="entry name" value="Glutathione_S-Trfase"/>
</dbReference>
<dbReference type="SFLD" id="SFLDS00019">
    <property type="entry name" value="Glutathione_Transferase_(cytos"/>
    <property type="match status" value="1"/>
</dbReference>
<evidence type="ECO:0000313" key="7">
    <source>
        <dbReference type="Proteomes" id="UP001204621"/>
    </source>
</evidence>
<dbReference type="SUPFAM" id="SSF52833">
    <property type="entry name" value="Thioredoxin-like"/>
    <property type="match status" value="1"/>
</dbReference>
<dbReference type="InterPro" id="IPR045073">
    <property type="entry name" value="Omega/Tau-like"/>
</dbReference>
<dbReference type="InterPro" id="IPR004045">
    <property type="entry name" value="Glutathione_S-Trfase_N"/>
</dbReference>
<name>A0ABT2D3C2_9BURK</name>
<gene>
    <name evidence="6" type="ORF">NX778_19565</name>
</gene>
<evidence type="ECO:0000313" key="6">
    <source>
        <dbReference type="EMBL" id="MCS0660276.1"/>
    </source>
</evidence>
<feature type="domain" description="GST C-terminal" evidence="5">
    <location>
        <begin position="85"/>
        <end position="205"/>
    </location>
</feature>
<dbReference type="EMBL" id="JANUGU010000008">
    <property type="protein sequence ID" value="MCS0660276.1"/>
    <property type="molecule type" value="Genomic_DNA"/>
</dbReference>
<keyword evidence="7" id="KW-1185">Reference proteome</keyword>
<sequence length="239" mass="26156">MSAQFELVSHKLCPYVQRAAITLAEKSMAFERRWVDLANKPAWFTAISPLGKVPLLMVDGEVLFESAVICDYLDETIAPRLHPHDPLPRARHRAWIEFGSGVLSAIGAFYNAPDAAAFARAASELAAKFATVEQVLGDGPWFDGARFSLVDAAFGPVFRYFDVFDRIGDFHVFDGKPKVRAWRAALASRPSVAQAVTPDYPALLLDFIRRRGSHLAALAAFSEGSRSDLVPNGCATCIS</sequence>
<protein>
    <recommendedName>
        <fullName evidence="1">glutathione transferase</fullName>
        <ecNumber evidence="1">2.5.1.18</ecNumber>
    </recommendedName>
</protein>
<keyword evidence="2" id="KW-0808">Transferase</keyword>
<proteinExistence type="predicted"/>
<evidence type="ECO:0000259" key="5">
    <source>
        <dbReference type="PROSITE" id="PS50405"/>
    </source>
</evidence>
<organism evidence="6 7">
    <name type="scientific">Massilia terrae</name>
    <dbReference type="NCBI Taxonomy" id="1811224"/>
    <lineage>
        <taxon>Bacteria</taxon>
        <taxon>Pseudomonadati</taxon>
        <taxon>Pseudomonadota</taxon>
        <taxon>Betaproteobacteria</taxon>
        <taxon>Burkholderiales</taxon>
        <taxon>Oxalobacteraceae</taxon>
        <taxon>Telluria group</taxon>
        <taxon>Massilia</taxon>
    </lineage>
</organism>
<dbReference type="EC" id="2.5.1.18" evidence="1"/>